<gene>
    <name evidence="2" type="ORF">EGH23_20445</name>
</gene>
<evidence type="ECO:0000313" key="3">
    <source>
        <dbReference type="Proteomes" id="UP001430455"/>
    </source>
</evidence>
<keyword evidence="3" id="KW-1185">Reference proteome</keyword>
<keyword evidence="1" id="KW-1133">Transmembrane helix</keyword>
<accession>A0AAW4PIB7</accession>
<name>A0AAW4PIB7_9EURY</name>
<dbReference type="Proteomes" id="UP001430455">
    <property type="component" value="Unassembled WGS sequence"/>
</dbReference>
<dbReference type="AlphaFoldDB" id="A0AAW4PIB7"/>
<comment type="caution">
    <text evidence="2">The sequence shown here is derived from an EMBL/GenBank/DDBJ whole genome shotgun (WGS) entry which is preliminary data.</text>
</comment>
<keyword evidence="1" id="KW-0812">Transmembrane</keyword>
<evidence type="ECO:0000313" key="2">
    <source>
        <dbReference type="EMBL" id="MBX0297251.1"/>
    </source>
</evidence>
<protein>
    <submittedName>
        <fullName evidence="2">Uncharacterized protein</fullName>
    </submittedName>
</protein>
<sequence length="121" mass="13502">MFEINQAGDITWRITADNPYEAERLDTGDESHGGESATRLGLASRTIAEQTTGMSIESVIESVIPDLVINAIVFVKPVWMGFYHVGASLVIVGVVILWPALEFYWSTYKFKIRTPLVLGRR</sequence>
<dbReference type="EMBL" id="RKLT01000016">
    <property type="protein sequence ID" value="MBX0297251.1"/>
    <property type="molecule type" value="Genomic_DNA"/>
</dbReference>
<organism evidence="2 3">
    <name type="scientific">Haloarcula nitratireducens</name>
    <dbReference type="NCBI Taxonomy" id="2487749"/>
    <lineage>
        <taxon>Archaea</taxon>
        <taxon>Methanobacteriati</taxon>
        <taxon>Methanobacteriota</taxon>
        <taxon>Stenosarchaea group</taxon>
        <taxon>Halobacteria</taxon>
        <taxon>Halobacteriales</taxon>
        <taxon>Haloarculaceae</taxon>
        <taxon>Haloarcula</taxon>
    </lineage>
</organism>
<dbReference type="RefSeq" id="WP_220581840.1">
    <property type="nucleotide sequence ID" value="NZ_RKLT01000016.1"/>
</dbReference>
<feature type="transmembrane region" description="Helical" evidence="1">
    <location>
        <begin position="82"/>
        <end position="105"/>
    </location>
</feature>
<evidence type="ECO:0000256" key="1">
    <source>
        <dbReference type="SAM" id="Phobius"/>
    </source>
</evidence>
<reference evidence="2 3" key="1">
    <citation type="submission" date="2021-06" db="EMBL/GenBank/DDBJ databases">
        <title>Halomicroarcula sp. a new haloarchaeum isolated from saline soil.</title>
        <authorList>
            <person name="Duran-Viseras A."/>
            <person name="Sanchez-Porro C."/>
            <person name="Ventosa A."/>
        </authorList>
    </citation>
    <scope>NUCLEOTIDE SEQUENCE [LARGE SCALE GENOMIC DNA]</scope>
    <source>
        <strain evidence="2 3">F27</strain>
    </source>
</reference>
<keyword evidence="1" id="KW-0472">Membrane</keyword>
<proteinExistence type="predicted"/>